<reference evidence="1 2" key="1">
    <citation type="submission" date="2024-09" db="EMBL/GenBank/DDBJ databases">
        <authorList>
            <person name="Sun Q."/>
            <person name="Mori K."/>
        </authorList>
    </citation>
    <scope>NUCLEOTIDE SEQUENCE [LARGE SCALE GENOMIC DNA]</scope>
    <source>
        <strain evidence="1 2">KCTC 23315</strain>
    </source>
</reference>
<gene>
    <name evidence="1" type="ORF">ACFFJP_01445</name>
</gene>
<evidence type="ECO:0000313" key="1">
    <source>
        <dbReference type="EMBL" id="MFC0046951.1"/>
    </source>
</evidence>
<dbReference type="Proteomes" id="UP001589813">
    <property type="component" value="Unassembled WGS sequence"/>
</dbReference>
<name>A0ABV6B7U6_9GAMM</name>
<accession>A0ABV6B7U6</accession>
<dbReference type="RefSeq" id="WP_377239697.1">
    <property type="nucleotide sequence ID" value="NZ_JBHLXP010000001.1"/>
</dbReference>
<protein>
    <submittedName>
        <fullName evidence="1">Uncharacterized protein</fullName>
    </submittedName>
</protein>
<organism evidence="1 2">
    <name type="scientific">Rheinheimera tilapiae</name>
    <dbReference type="NCBI Taxonomy" id="875043"/>
    <lineage>
        <taxon>Bacteria</taxon>
        <taxon>Pseudomonadati</taxon>
        <taxon>Pseudomonadota</taxon>
        <taxon>Gammaproteobacteria</taxon>
        <taxon>Chromatiales</taxon>
        <taxon>Chromatiaceae</taxon>
        <taxon>Rheinheimera</taxon>
    </lineage>
</organism>
<keyword evidence="2" id="KW-1185">Reference proteome</keyword>
<comment type="caution">
    <text evidence="1">The sequence shown here is derived from an EMBL/GenBank/DDBJ whole genome shotgun (WGS) entry which is preliminary data.</text>
</comment>
<sequence>MTSDFVRNIHLQTGQRMLAKGASMEELASHFDRVGFTEREIATLLAEFGDLSAKLPDQEFGHRQVQR</sequence>
<proteinExistence type="predicted"/>
<dbReference type="EMBL" id="JBHLXP010000001">
    <property type="protein sequence ID" value="MFC0046951.1"/>
    <property type="molecule type" value="Genomic_DNA"/>
</dbReference>
<evidence type="ECO:0000313" key="2">
    <source>
        <dbReference type="Proteomes" id="UP001589813"/>
    </source>
</evidence>